<dbReference type="CDD" id="cd00075">
    <property type="entry name" value="HATPase"/>
    <property type="match status" value="1"/>
</dbReference>
<dbReference type="Proteomes" id="UP000036938">
    <property type="component" value="Unassembled WGS sequence"/>
</dbReference>
<dbReference type="PRINTS" id="PR00344">
    <property type="entry name" value="BCTRLSENSOR"/>
</dbReference>
<evidence type="ECO:0000313" key="12">
    <source>
        <dbReference type="EMBL" id="KNG92666.1"/>
    </source>
</evidence>
<name>A0A0L1JLP0_9RHOB</name>
<dbReference type="Gene3D" id="1.10.287.130">
    <property type="match status" value="1"/>
</dbReference>
<keyword evidence="9 10" id="KW-0472">Membrane</keyword>
<dbReference type="InterPro" id="IPR003594">
    <property type="entry name" value="HATPase_dom"/>
</dbReference>
<dbReference type="SUPFAM" id="SSF55874">
    <property type="entry name" value="ATPase domain of HSP90 chaperone/DNA topoisomerase II/histidine kinase"/>
    <property type="match status" value="1"/>
</dbReference>
<dbReference type="PATRIC" id="fig|1317121.7.peg.4089"/>
<gene>
    <name evidence="12" type="ORF">ATO11_16785</name>
</gene>
<dbReference type="InterPro" id="IPR004358">
    <property type="entry name" value="Sig_transdc_His_kin-like_C"/>
</dbReference>
<evidence type="ECO:0000256" key="9">
    <source>
        <dbReference type="ARBA" id="ARBA00023136"/>
    </source>
</evidence>
<dbReference type="AlphaFoldDB" id="A0A0L1JLP0"/>
<dbReference type="SMART" id="SM00387">
    <property type="entry name" value="HATPase_c"/>
    <property type="match status" value="1"/>
</dbReference>
<dbReference type="EC" id="2.7.13.3" evidence="3"/>
<dbReference type="PANTHER" id="PTHR45436:SF1">
    <property type="entry name" value="SENSOR PROTEIN QSEC"/>
    <property type="match status" value="1"/>
</dbReference>
<comment type="caution">
    <text evidence="12">The sequence shown here is derived from an EMBL/GenBank/DDBJ whole genome shotgun (WGS) entry which is preliminary data.</text>
</comment>
<dbReference type="EMBL" id="AQQZ01000008">
    <property type="protein sequence ID" value="KNG92666.1"/>
    <property type="molecule type" value="Genomic_DNA"/>
</dbReference>
<keyword evidence="4" id="KW-0597">Phosphoprotein</keyword>
<dbReference type="STRING" id="1317121.ATO11_16785"/>
<dbReference type="InterPro" id="IPR013727">
    <property type="entry name" value="2CSK_N"/>
</dbReference>
<dbReference type="Pfam" id="PF02518">
    <property type="entry name" value="HATPase_c"/>
    <property type="match status" value="1"/>
</dbReference>
<feature type="transmembrane region" description="Helical" evidence="10">
    <location>
        <begin position="15"/>
        <end position="34"/>
    </location>
</feature>
<dbReference type="OrthoDB" id="913606at2"/>
<evidence type="ECO:0000256" key="10">
    <source>
        <dbReference type="SAM" id="Phobius"/>
    </source>
</evidence>
<dbReference type="InterPro" id="IPR050428">
    <property type="entry name" value="TCS_sensor_his_kinase"/>
</dbReference>
<dbReference type="GO" id="GO:0005886">
    <property type="term" value="C:plasma membrane"/>
    <property type="evidence" value="ECO:0007669"/>
    <property type="project" value="TreeGrafter"/>
</dbReference>
<keyword evidence="7" id="KW-0418">Kinase</keyword>
<dbReference type="RefSeq" id="WP_050532057.1">
    <property type="nucleotide sequence ID" value="NZ_AQQZ01000008.1"/>
</dbReference>
<evidence type="ECO:0000256" key="7">
    <source>
        <dbReference type="ARBA" id="ARBA00022777"/>
    </source>
</evidence>
<evidence type="ECO:0000256" key="8">
    <source>
        <dbReference type="ARBA" id="ARBA00022989"/>
    </source>
</evidence>
<organism evidence="12 13">
    <name type="scientific">Pseudaestuariivita atlantica</name>
    <dbReference type="NCBI Taxonomy" id="1317121"/>
    <lineage>
        <taxon>Bacteria</taxon>
        <taxon>Pseudomonadati</taxon>
        <taxon>Pseudomonadota</taxon>
        <taxon>Alphaproteobacteria</taxon>
        <taxon>Rhodobacterales</taxon>
        <taxon>Paracoccaceae</taxon>
        <taxon>Pseudaestuariivita</taxon>
    </lineage>
</organism>
<dbReference type="Pfam" id="PF00512">
    <property type="entry name" value="HisKA"/>
    <property type="match status" value="1"/>
</dbReference>
<evidence type="ECO:0000256" key="3">
    <source>
        <dbReference type="ARBA" id="ARBA00012438"/>
    </source>
</evidence>
<comment type="subcellular location">
    <subcellularLocation>
        <location evidence="2">Membrane</location>
    </subcellularLocation>
</comment>
<keyword evidence="8 10" id="KW-1133">Transmembrane helix</keyword>
<protein>
    <recommendedName>
        <fullName evidence="3">histidine kinase</fullName>
        <ecNumber evidence="3">2.7.13.3</ecNumber>
    </recommendedName>
</protein>
<evidence type="ECO:0000256" key="4">
    <source>
        <dbReference type="ARBA" id="ARBA00022553"/>
    </source>
</evidence>
<dbReference type="InterPro" id="IPR036890">
    <property type="entry name" value="HATPase_C_sf"/>
</dbReference>
<evidence type="ECO:0000256" key="5">
    <source>
        <dbReference type="ARBA" id="ARBA00022679"/>
    </source>
</evidence>
<evidence type="ECO:0000313" key="13">
    <source>
        <dbReference type="Proteomes" id="UP000036938"/>
    </source>
</evidence>
<feature type="domain" description="Histidine kinase" evidence="11">
    <location>
        <begin position="247"/>
        <end position="455"/>
    </location>
</feature>
<dbReference type="PANTHER" id="PTHR45436">
    <property type="entry name" value="SENSOR HISTIDINE KINASE YKOH"/>
    <property type="match status" value="1"/>
</dbReference>
<keyword evidence="5" id="KW-0808">Transferase</keyword>
<feature type="transmembrane region" description="Helical" evidence="10">
    <location>
        <begin position="168"/>
        <end position="186"/>
    </location>
</feature>
<evidence type="ECO:0000256" key="6">
    <source>
        <dbReference type="ARBA" id="ARBA00022692"/>
    </source>
</evidence>
<dbReference type="SUPFAM" id="SSF47384">
    <property type="entry name" value="Homodimeric domain of signal transducing histidine kinase"/>
    <property type="match status" value="1"/>
</dbReference>
<evidence type="ECO:0000256" key="1">
    <source>
        <dbReference type="ARBA" id="ARBA00000085"/>
    </source>
</evidence>
<dbReference type="Gene3D" id="3.30.565.10">
    <property type="entry name" value="Histidine kinase-like ATPase, C-terminal domain"/>
    <property type="match status" value="1"/>
</dbReference>
<comment type="catalytic activity">
    <reaction evidence="1">
        <text>ATP + protein L-histidine = ADP + protein N-phospho-L-histidine.</text>
        <dbReference type="EC" id="2.7.13.3"/>
    </reaction>
</comment>
<dbReference type="Pfam" id="PF08521">
    <property type="entry name" value="2CSK_N"/>
    <property type="match status" value="1"/>
</dbReference>
<dbReference type="InterPro" id="IPR003661">
    <property type="entry name" value="HisK_dim/P_dom"/>
</dbReference>
<keyword evidence="6 10" id="KW-0812">Transmembrane</keyword>
<evidence type="ECO:0000259" key="11">
    <source>
        <dbReference type="PROSITE" id="PS50109"/>
    </source>
</evidence>
<dbReference type="PROSITE" id="PS50109">
    <property type="entry name" value="HIS_KIN"/>
    <property type="match status" value="1"/>
</dbReference>
<dbReference type="GO" id="GO:0000155">
    <property type="term" value="F:phosphorelay sensor kinase activity"/>
    <property type="evidence" value="ECO:0007669"/>
    <property type="project" value="InterPro"/>
</dbReference>
<evidence type="ECO:0000256" key="2">
    <source>
        <dbReference type="ARBA" id="ARBA00004370"/>
    </source>
</evidence>
<dbReference type="CDD" id="cd00082">
    <property type="entry name" value="HisKA"/>
    <property type="match status" value="1"/>
</dbReference>
<dbReference type="InterPro" id="IPR005467">
    <property type="entry name" value="His_kinase_dom"/>
</dbReference>
<sequence length="455" mass="49505">MQDNPKVSGSLRKRLVLTLIGGAALLAFLLFLAVRNFAVQVAQQGQDNILFASASSMLDAASLRDGVVEVDLPYSAFAMLTTPADDRVFYAIYEDGTFLSGYDDLPFFGSLDDDRPRYRTAQMRGATVRQISAHRTLIGANRRINLQIVLAQTQDALSETLDRIFRTAALLGVSFFALAAAMSLWVTSSTMGQLNRLTTSVTRRGPQDLSPFRNPVPQEMAPLVKSLNSLMGRLDHSLSQSEDFIAEAAHRVRTPLATVRSYAEATLQRVDKEENREAMRSMIKAIDESSRTAGQLLDHAMITFRADQMERREFDLVELLRELVLQLAPIAEMKDLALNLHGAPSVPYAGDPILIQNAVRNLIDNAMKYGPAESAVDITVTAGPPVRITVCDEGPGFPADEIDRLTTRFARGQNAEGKVGSGLGLTIAQDVAGAHGGSIELSNREEGGACVTLLL</sequence>
<reference evidence="12 13" key="1">
    <citation type="journal article" date="2015" name="Int. J. Syst. Evol. Microbiol.">
        <title>Aestuariivita atlantica sp. nov., isolated from deep sea sediment of the Atlantic Ocean.</title>
        <authorList>
            <person name="Li G."/>
            <person name="Lai Q."/>
            <person name="Du Y."/>
            <person name="Liu X."/>
            <person name="Sun F."/>
            <person name="Shao Z."/>
        </authorList>
    </citation>
    <scope>NUCLEOTIDE SEQUENCE [LARGE SCALE GENOMIC DNA]</scope>
    <source>
        <strain evidence="12 13">22II-S11-z3</strain>
    </source>
</reference>
<proteinExistence type="predicted"/>
<keyword evidence="13" id="KW-1185">Reference proteome</keyword>
<accession>A0A0L1JLP0</accession>
<dbReference type="SMART" id="SM00388">
    <property type="entry name" value="HisKA"/>
    <property type="match status" value="1"/>
</dbReference>
<dbReference type="InterPro" id="IPR036097">
    <property type="entry name" value="HisK_dim/P_sf"/>
</dbReference>